<evidence type="ECO:0008006" key="3">
    <source>
        <dbReference type="Google" id="ProtNLM"/>
    </source>
</evidence>
<dbReference type="EMBL" id="JBAHVJ010000001">
    <property type="protein sequence ID" value="MEJ4098860.1"/>
    <property type="molecule type" value="Genomic_DNA"/>
</dbReference>
<dbReference type="Proteomes" id="UP001359781">
    <property type="component" value="Unassembled WGS sequence"/>
</dbReference>
<protein>
    <recommendedName>
        <fullName evidence="3">Secreted protein</fullName>
    </recommendedName>
</protein>
<comment type="caution">
    <text evidence="1">The sequence shown here is derived from an EMBL/GenBank/DDBJ whole genome shotgun (WGS) entry which is preliminary data.</text>
</comment>
<keyword evidence="2" id="KW-1185">Reference proteome</keyword>
<accession>A0ABU8NVG3</accession>
<sequence length="175" mass="17281">MDRRNFLKIGSLAVTVGAVTVVPGVGGVVAAAEESGAAGAAAGGLRLELAAEPTAEGGVLTLLRLHNGTAAAVEEGTELHFVARVLDGAGLVGAAAGWEPERSSGQPGEGRWAVALPEEVAPGGSAEVPLLWTGGGAGGLGSSGAGADRVQVFASLVLSEEPYHEVQSPEVLVEV</sequence>
<evidence type="ECO:0000313" key="1">
    <source>
        <dbReference type="EMBL" id="MEJ4098860.1"/>
    </source>
</evidence>
<gene>
    <name evidence="1" type="ORF">V5S96_00550</name>
</gene>
<dbReference type="RefSeq" id="WP_337889501.1">
    <property type="nucleotide sequence ID" value="NZ_JBAHVI010000002.1"/>
</dbReference>
<reference evidence="1 2" key="1">
    <citation type="submission" date="2024-02" db="EMBL/GenBank/DDBJ databases">
        <title>Whole genome sequencing and characterization of Corynebacterium isolated from the ocular surface of dry eye disease sufferers.</title>
        <authorList>
            <person name="Naqvi M."/>
        </authorList>
    </citation>
    <scope>NUCLEOTIDE SEQUENCE [LARGE SCALE GENOMIC DNA]</scope>
    <source>
        <strain evidence="1 2">PCRF</strain>
    </source>
</reference>
<organism evidence="1 2">
    <name type="scientific">Corynebacterium mastitidis</name>
    <dbReference type="NCBI Taxonomy" id="161890"/>
    <lineage>
        <taxon>Bacteria</taxon>
        <taxon>Bacillati</taxon>
        <taxon>Actinomycetota</taxon>
        <taxon>Actinomycetes</taxon>
        <taxon>Mycobacteriales</taxon>
        <taxon>Corynebacteriaceae</taxon>
        <taxon>Corynebacterium</taxon>
    </lineage>
</organism>
<name>A0ABU8NVG3_9CORY</name>
<evidence type="ECO:0000313" key="2">
    <source>
        <dbReference type="Proteomes" id="UP001359781"/>
    </source>
</evidence>
<proteinExistence type="predicted"/>